<evidence type="ECO:0000256" key="6">
    <source>
        <dbReference type="SAM" id="MobiDB-lite"/>
    </source>
</evidence>
<feature type="compositionally biased region" description="Basic and acidic residues" evidence="6">
    <location>
        <begin position="635"/>
        <end position="645"/>
    </location>
</feature>
<dbReference type="InterPro" id="IPR048362">
    <property type="entry name" value="PARG_helical"/>
</dbReference>
<evidence type="ECO:0000256" key="5">
    <source>
        <dbReference type="PIRSR" id="PIRSR607724-2"/>
    </source>
</evidence>
<sequence length="645" mass="74095">MESMNDFSDCVEPINPSNDHTVLFEWPIVLDQRFGGTPKPKLGKTQWNLNFVRLPCSTESQMLVSDPNDESKEIWRSRWEKIQEAYTSKISSSKDLEKAILSYNQKFKDKWKFHALHHLFEDDLDEEESEAFFEDTFPKIVKLALQLPDLIPWSIPLLKQGCNKSVSLSQLQIGCLLANAFLCTFPRRNSYMRRHEYSTFPSINFARIFQSSGQAVLEKIKCFCHYFRRITTFEPPTGVITITRRFMTSKDFPKWTNLDIPVTRASLTVDESGTIEDATGKLQVDFANKFLGGGVLGHGCVQEEIRFVICPELMVTKLFCECMKPNEAILMTGVERYSDYTGYAGSFRWNGNYQDKTQWDTSRRKQCTIVAIDALEFRDGSHQFKEELMLREMNKAYVGFFHGLQSPPPAVASGNWGCGAFNGEPLLKSLLQLIVCAQVNRPLYYFTFRDEQLKQDLEQMFEFLKDNNVTVKNLWRILRDFSSKNLDVDQLYPFIHQSVYDNANSLSPIKRIVEKPARTIKNFFSSKIETLEAGPSNKVYQKKNASPVKVTIVNEKTNMQKKCHLQSTVDQSESTALIEESQSVAVEPELKVVNNHSNGYSLMSALEADYSSYSEEPKQNCNFNEETDDDDKDDEIPPKKICLDQ</sequence>
<feature type="binding site" evidence="5">
    <location>
        <position position="288"/>
    </location>
    <ligand>
        <name>substrate</name>
    </ligand>
</feature>
<feature type="domain" description="PARG catalytic Macro" evidence="7">
    <location>
        <begin position="253"/>
        <end position="454"/>
    </location>
</feature>
<reference evidence="9" key="1">
    <citation type="submission" date="2018-04" db="EMBL/GenBank/DDBJ databases">
        <authorList>
            <person name="Go L.Y."/>
            <person name="Mitchell J.A."/>
        </authorList>
    </citation>
    <scope>NUCLEOTIDE SEQUENCE</scope>
    <source>
        <tissue evidence="9">Whole organism</tissue>
    </source>
</reference>
<evidence type="ECO:0000256" key="4">
    <source>
        <dbReference type="PIRSR" id="PIRSR607724-1"/>
    </source>
</evidence>
<dbReference type="OMA" id="WGMIERA"/>
<evidence type="ECO:0000256" key="2">
    <source>
        <dbReference type="ARBA" id="ARBA00012255"/>
    </source>
</evidence>
<name>A0A336MPT7_CULSO</name>
<dbReference type="GO" id="GO:0009225">
    <property type="term" value="P:nucleotide-sugar metabolic process"/>
    <property type="evidence" value="ECO:0007669"/>
    <property type="project" value="TreeGrafter"/>
</dbReference>
<feature type="active site" evidence="4">
    <location>
        <position position="303"/>
    </location>
</feature>
<comment type="similarity">
    <text evidence="1">Belongs to the poly(ADP-ribose) glycohydrolase family.</text>
</comment>
<feature type="active site" evidence="4">
    <location>
        <position position="285"/>
    </location>
</feature>
<dbReference type="GO" id="GO:0005737">
    <property type="term" value="C:cytoplasm"/>
    <property type="evidence" value="ECO:0007669"/>
    <property type="project" value="TreeGrafter"/>
</dbReference>
<dbReference type="InterPro" id="IPR046372">
    <property type="entry name" value="PARG_cat_C"/>
</dbReference>
<proteinExistence type="inferred from homology"/>
<dbReference type="PANTHER" id="PTHR12837">
    <property type="entry name" value="POLY ADP-RIBOSE GLYCOHYDROLASE"/>
    <property type="match status" value="1"/>
</dbReference>
<dbReference type="GO" id="GO:0006282">
    <property type="term" value="P:regulation of DNA repair"/>
    <property type="evidence" value="ECO:0007669"/>
    <property type="project" value="InterPro"/>
</dbReference>
<dbReference type="PANTHER" id="PTHR12837:SF15">
    <property type="entry name" value="POLY(ADP-RIBOSE) GLYCOHYDROLASE"/>
    <property type="match status" value="1"/>
</dbReference>
<dbReference type="AlphaFoldDB" id="A0A336MPT7"/>
<dbReference type="Pfam" id="PF05028">
    <property type="entry name" value="PARG_cat_C"/>
    <property type="match status" value="1"/>
</dbReference>
<accession>A0A336MPT7</accession>
<dbReference type="GO" id="GO:0005634">
    <property type="term" value="C:nucleus"/>
    <property type="evidence" value="ECO:0007669"/>
    <property type="project" value="TreeGrafter"/>
</dbReference>
<dbReference type="VEuPathDB" id="VectorBase:CSON002303"/>
<dbReference type="Pfam" id="PF20811">
    <property type="entry name" value="PARG_cat_N"/>
    <property type="match status" value="1"/>
</dbReference>
<feature type="binding site" evidence="5">
    <location>
        <position position="343"/>
    </location>
    <ligand>
        <name>substrate</name>
    </ligand>
</feature>
<dbReference type="GO" id="GO:0004649">
    <property type="term" value="F:poly(ADP-ribose) glycohydrolase activity"/>
    <property type="evidence" value="ECO:0007669"/>
    <property type="project" value="UniProtKB-EC"/>
</dbReference>
<feature type="binding site" evidence="5">
    <location>
        <position position="302"/>
    </location>
    <ligand>
        <name>substrate</name>
    </ligand>
</feature>
<gene>
    <name evidence="10" type="primary">CSON002303</name>
</gene>
<evidence type="ECO:0000259" key="8">
    <source>
        <dbReference type="Pfam" id="PF20811"/>
    </source>
</evidence>
<feature type="region of interest" description="Disordered" evidence="6">
    <location>
        <begin position="611"/>
        <end position="645"/>
    </location>
</feature>
<dbReference type="EC" id="3.2.1.143" evidence="2"/>
<reference evidence="10" key="2">
    <citation type="submission" date="2018-07" db="EMBL/GenBank/DDBJ databases">
        <authorList>
            <person name="Quirk P.G."/>
            <person name="Krulwich T.A."/>
        </authorList>
    </citation>
    <scope>NUCLEOTIDE SEQUENCE</scope>
</reference>
<keyword evidence="3" id="KW-0378">Hydrolase</keyword>
<dbReference type="GO" id="GO:0005975">
    <property type="term" value="P:carbohydrate metabolic process"/>
    <property type="evidence" value="ECO:0007669"/>
    <property type="project" value="InterPro"/>
</dbReference>
<evidence type="ECO:0000256" key="1">
    <source>
        <dbReference type="ARBA" id="ARBA00009545"/>
    </source>
</evidence>
<dbReference type="GO" id="GO:1990966">
    <property type="term" value="P:ATP generation from poly-ADP-D-ribose"/>
    <property type="evidence" value="ECO:0007669"/>
    <property type="project" value="TreeGrafter"/>
</dbReference>
<dbReference type="EMBL" id="UFQT01001383">
    <property type="protein sequence ID" value="SSX30307.1"/>
    <property type="molecule type" value="Genomic_DNA"/>
</dbReference>
<evidence type="ECO:0000256" key="3">
    <source>
        <dbReference type="ARBA" id="ARBA00022801"/>
    </source>
</evidence>
<feature type="domain" description="PARG helical" evidence="8">
    <location>
        <begin position="124"/>
        <end position="244"/>
    </location>
</feature>
<feature type="compositionally biased region" description="Polar residues" evidence="6">
    <location>
        <begin position="611"/>
        <end position="624"/>
    </location>
</feature>
<feature type="active site" evidence="4">
    <location>
        <position position="304"/>
    </location>
</feature>
<evidence type="ECO:0000313" key="9">
    <source>
        <dbReference type="EMBL" id="SSX10624.1"/>
    </source>
</evidence>
<protein>
    <recommendedName>
        <fullName evidence="2">poly(ADP-ribose) glycohydrolase</fullName>
        <ecNumber evidence="2">3.2.1.143</ecNumber>
    </recommendedName>
</protein>
<organism evidence="10">
    <name type="scientific">Culicoides sonorensis</name>
    <name type="common">Biting midge</name>
    <dbReference type="NCBI Taxonomy" id="179676"/>
    <lineage>
        <taxon>Eukaryota</taxon>
        <taxon>Metazoa</taxon>
        <taxon>Ecdysozoa</taxon>
        <taxon>Arthropoda</taxon>
        <taxon>Hexapoda</taxon>
        <taxon>Insecta</taxon>
        <taxon>Pterygota</taxon>
        <taxon>Neoptera</taxon>
        <taxon>Endopterygota</taxon>
        <taxon>Diptera</taxon>
        <taxon>Nematocera</taxon>
        <taxon>Chironomoidea</taxon>
        <taxon>Ceratopogonidae</taxon>
        <taxon>Ceratopogoninae</taxon>
        <taxon>Culicoides</taxon>
        <taxon>Monoculicoides</taxon>
    </lineage>
</organism>
<dbReference type="InterPro" id="IPR007724">
    <property type="entry name" value="Poly_GlycHdrlase"/>
</dbReference>
<feature type="compositionally biased region" description="Acidic residues" evidence="6">
    <location>
        <begin position="625"/>
        <end position="634"/>
    </location>
</feature>
<evidence type="ECO:0000259" key="7">
    <source>
        <dbReference type="Pfam" id="PF05028"/>
    </source>
</evidence>
<dbReference type="EMBL" id="UFQS01001383">
    <property type="protein sequence ID" value="SSX10624.1"/>
    <property type="molecule type" value="Genomic_DNA"/>
</dbReference>
<evidence type="ECO:0000313" key="10">
    <source>
        <dbReference type="EMBL" id="SSX30307.1"/>
    </source>
</evidence>